<comment type="caution">
    <text evidence="2">The sequence shown here is derived from an EMBL/GenBank/DDBJ whole genome shotgun (WGS) entry which is preliminary data.</text>
</comment>
<evidence type="ECO:0000313" key="3">
    <source>
        <dbReference type="Proteomes" id="UP000593567"/>
    </source>
</evidence>
<evidence type="ECO:0000256" key="1">
    <source>
        <dbReference type="SAM" id="MobiDB-lite"/>
    </source>
</evidence>
<feature type="region of interest" description="Disordered" evidence="1">
    <location>
        <begin position="139"/>
        <end position="158"/>
    </location>
</feature>
<proteinExistence type="predicted"/>
<evidence type="ECO:0000313" key="2">
    <source>
        <dbReference type="EMBL" id="KAF6024017.1"/>
    </source>
</evidence>
<dbReference type="Proteomes" id="UP000593567">
    <property type="component" value="Unassembled WGS sequence"/>
</dbReference>
<accession>A0A7J7JDA2</accession>
<dbReference type="AlphaFoldDB" id="A0A7J7JDA2"/>
<sequence>MEKRIKSIRTPQQALNDSMLNKAFIEAGQLYDSLFEKAYGMTFGSNEEIEAYLHQIVDDAIELFEKNHSYKTHSDHDLKRKYREILEDRKSPIFIQDKVMYILKALETVRLYEECEKQRKLVMKKMKKTKYLEKRWRVQQNEEEEQKRQNSNSRRRALNSEIRQSLNESEGDDNDDKNAVKKLVSLFEKKEREFVDQADSLERAKKKMATKAFQNMHPLAEEEKWSEPKVAVRSIVRPTEKPSKCIVM</sequence>
<name>A0A7J7JDA2_BUGNE</name>
<reference evidence="2" key="1">
    <citation type="submission" date="2020-06" db="EMBL/GenBank/DDBJ databases">
        <title>Draft genome of Bugula neritina, a colonial animal packing powerful symbionts and potential medicines.</title>
        <authorList>
            <person name="Rayko M."/>
        </authorList>
    </citation>
    <scope>NUCLEOTIDE SEQUENCE [LARGE SCALE GENOMIC DNA]</scope>
    <source>
        <strain evidence="2">Kwan_BN1</strain>
    </source>
</reference>
<organism evidence="2 3">
    <name type="scientific">Bugula neritina</name>
    <name type="common">Brown bryozoan</name>
    <name type="synonym">Sertularia neritina</name>
    <dbReference type="NCBI Taxonomy" id="10212"/>
    <lineage>
        <taxon>Eukaryota</taxon>
        <taxon>Metazoa</taxon>
        <taxon>Spiralia</taxon>
        <taxon>Lophotrochozoa</taxon>
        <taxon>Bryozoa</taxon>
        <taxon>Gymnolaemata</taxon>
        <taxon>Cheilostomatida</taxon>
        <taxon>Flustrina</taxon>
        <taxon>Buguloidea</taxon>
        <taxon>Bugulidae</taxon>
        <taxon>Bugula</taxon>
    </lineage>
</organism>
<protein>
    <submittedName>
        <fullName evidence="2">Uncharacterized protein</fullName>
    </submittedName>
</protein>
<gene>
    <name evidence="2" type="ORF">EB796_017676</name>
</gene>
<dbReference type="EMBL" id="VXIV02002632">
    <property type="protein sequence ID" value="KAF6024017.1"/>
    <property type="molecule type" value="Genomic_DNA"/>
</dbReference>
<keyword evidence="3" id="KW-1185">Reference proteome</keyword>